<dbReference type="HOGENOM" id="CLU_084743_0_0_14"/>
<feature type="region of interest" description="Disordered" evidence="1">
    <location>
        <begin position="35"/>
        <end position="101"/>
    </location>
</feature>
<feature type="compositionally biased region" description="Polar residues" evidence="1">
    <location>
        <begin position="39"/>
        <end position="56"/>
    </location>
</feature>
<feature type="chain" id="PRO_5003262451" evidence="2">
    <location>
        <begin position="24"/>
        <end position="297"/>
    </location>
</feature>
<dbReference type="Proteomes" id="UP000008645">
    <property type="component" value="Chromosome"/>
</dbReference>
<dbReference type="AlphaFoldDB" id="F0V2Z7"/>
<sequence>MSFLKLGTYILALMVGTTSTAAAGSYGLVSYFKPKPKNEQISSNSDTLKTSKSPSAENPHLQDPSNDLRESGSSSVSENRENDLTLTSNERTLERDKVGTQQITTVSGAQDNKRMNVEVTTTNDVSISENKKLRVLEEKVPPKEEEELEESSENLQDWKFYISRDEEKDNLGFSQDEEDSADIFLAEFIKVEEIPKDTECQRLIRGDGNSLGRLQKIDCSSSFSLWNLWKSKYESNKNSLVLLSADKWKIKTILKKFELFDQSLSASKSSWNKDSWECRKLKDNSEDDDKFLIKCDK</sequence>
<organism evidence="3 4">
    <name type="scientific">Mycoplasma suis (strain KI_3806)</name>
    <dbReference type="NCBI Taxonomy" id="708248"/>
    <lineage>
        <taxon>Bacteria</taxon>
        <taxon>Bacillati</taxon>
        <taxon>Mycoplasmatota</taxon>
        <taxon>Mollicutes</taxon>
        <taxon>Mycoplasmataceae</taxon>
        <taxon>Mycoplasma</taxon>
    </lineage>
</organism>
<evidence type="ECO:0000256" key="1">
    <source>
        <dbReference type="SAM" id="MobiDB-lite"/>
    </source>
</evidence>
<accession>F0V2Z7</accession>
<proteinExistence type="predicted"/>
<evidence type="ECO:0000313" key="3">
    <source>
        <dbReference type="EMBL" id="CBZ40219.1"/>
    </source>
</evidence>
<protein>
    <submittedName>
        <fullName evidence="3">Uncharacterized protein</fullName>
    </submittedName>
</protein>
<gene>
    <name evidence="3" type="ORF">MSUIS_01260</name>
</gene>
<dbReference type="EMBL" id="FQ790233">
    <property type="protein sequence ID" value="CBZ40219.1"/>
    <property type="molecule type" value="Genomic_DNA"/>
</dbReference>
<feature type="signal peptide" evidence="2">
    <location>
        <begin position="1"/>
        <end position="23"/>
    </location>
</feature>
<dbReference type="KEGG" id="msk:MSUIS_01260"/>
<reference evidence="3 4" key="1">
    <citation type="journal article" date="2011" name="J. Bacteriol.">
        <title>Complete genome sequence of the hemotrophic Mycoplasma suis strain KI3806.</title>
        <authorList>
            <person name="Oehlerking J."/>
            <person name="Kube M."/>
            <person name="Felder K.M."/>
            <person name="Matter D."/>
            <person name="Wittenbrink M.M."/>
            <person name="Schwarzenbach S."/>
            <person name="Kramer M.M."/>
            <person name="Hoelzle K."/>
            <person name="Hoelzle L.E."/>
        </authorList>
    </citation>
    <scope>NUCLEOTIDE SEQUENCE [LARGE SCALE GENOMIC DNA]</scope>
    <source>
        <strain evidence="4">KI_3806</strain>
    </source>
</reference>
<evidence type="ECO:0000256" key="2">
    <source>
        <dbReference type="SAM" id="SignalP"/>
    </source>
</evidence>
<name>F0V2Z7_MYCS3</name>
<dbReference type="RefSeq" id="WP_013608831.1">
    <property type="nucleotide sequence ID" value="NC_015153.1"/>
</dbReference>
<keyword evidence="2" id="KW-0732">Signal</keyword>
<evidence type="ECO:0000313" key="4">
    <source>
        <dbReference type="Proteomes" id="UP000008645"/>
    </source>
</evidence>